<feature type="domain" description="LTD" evidence="3">
    <location>
        <begin position="31"/>
        <end position="160"/>
    </location>
</feature>
<evidence type="ECO:0000313" key="5">
    <source>
        <dbReference type="Proteomes" id="UP000581688"/>
    </source>
</evidence>
<evidence type="ECO:0000259" key="2">
    <source>
        <dbReference type="PROSITE" id="PS50830"/>
    </source>
</evidence>
<feature type="domain" description="TNase-like" evidence="2">
    <location>
        <begin position="229"/>
        <end position="378"/>
    </location>
</feature>
<protein>
    <submittedName>
        <fullName evidence="4">Endonuclease YncB(Thermonuclease family)/uncharacterized protein YdeI (BOF family)/ribosomal silencing factor RsfS</fullName>
    </submittedName>
</protein>
<keyword evidence="4" id="KW-0255">Endonuclease</keyword>
<keyword evidence="4" id="KW-0540">Nuclease</keyword>
<dbReference type="AlphaFoldDB" id="A0A841QA33"/>
<keyword evidence="5" id="KW-1185">Reference proteome</keyword>
<dbReference type="InterPro" id="IPR001322">
    <property type="entry name" value="Lamin_tail_dom"/>
</dbReference>
<comment type="caution">
    <text evidence="4">The sequence shown here is derived from an EMBL/GenBank/DDBJ whole genome shotgun (WGS) entry which is preliminary data.</text>
</comment>
<sequence>MRRITSMKLFNIFLVLSLVFSNFSGVVSTVVSADENVVQAGDLIFSEYIEGSSYNKAIEIYNGTSQDIDLMGYSLVGFINGADQAGNGTASELPLSGIVKAGDVFVIAHSTANDAIKAIADVTGNAAVLQFNGDDALVLFKNYDASTRQGTIIDSIGQVGADPGSYWGQDVKTQDASLVRNPAIVSGDTNVNDDYDPSAEWIAFPKDTYDYLGSFHADVEPPAPEVPQEEYTVTVTSVVDGDTIHFEPAVMGGTTVRYLNIDTPETYHLGDYDINLVNTNPDHAQKYHGELAKEHLKTLLQPGDEVVLKVGEEITDAYGRILAQVIRKSDGLNTNLEMVKQGYASTYFIWPIGEEATYLEFQSAAKYAYDNNLGIWSDNNTDVLEFPFEFRAREQGKGLLRYVGNYETKQYVQPQDFSLVPVDKRVFFSEEQAIANEYTPAFEREANIADARYAPVGSVVTVEGVVTQIDGSNYYIQDETAAIVVRSYNLDAQVGDKISASGKTSEYYGLLQVVTSDVKVVEAGVGEPGPAYIKAADFVEKNEAKFVAVEEVTIISAEKYDEYIASDALGKTFVIYSEDTALNVGQKYDTLTGVIQYAFSDYRLFIRDVVEDIPVITIDEARKVALDTKVQIEGVVTAIDGKNYFVQDETAGIVVRVEEKGFTANVGDKIRAKARTEEYFELLQIIPTLQNVKVVEEAVGVPAPKEINSTELGEELEGQLVSLKYVTVNAVDGFGEYSAEDAQGSFVIDNTKFVEVGTTYKSLVGVLTYTYGQYKLLPRFADDATKLQFVSEDLSGETAANAKAKLLDAAPHLGIMTVSEMLKMELTDKVITKGNTSQHISSTLKHIVKSLEKIEQNKGNSSVEKEKIEHELNKLFKKAK</sequence>
<dbReference type="InterPro" id="IPR016071">
    <property type="entry name" value="Staphylococal_nuclease_OB-fold"/>
</dbReference>
<evidence type="ECO:0000259" key="3">
    <source>
        <dbReference type="PROSITE" id="PS51841"/>
    </source>
</evidence>
<evidence type="ECO:0000313" key="4">
    <source>
        <dbReference type="EMBL" id="MBB6455097.1"/>
    </source>
</evidence>
<dbReference type="EMBL" id="JACHGH010000015">
    <property type="protein sequence ID" value="MBB6455097.1"/>
    <property type="molecule type" value="Genomic_DNA"/>
</dbReference>
<organism evidence="4 5">
    <name type="scientific">Salirhabdus euzebyi</name>
    <dbReference type="NCBI Taxonomy" id="394506"/>
    <lineage>
        <taxon>Bacteria</taxon>
        <taxon>Bacillati</taxon>
        <taxon>Bacillota</taxon>
        <taxon>Bacilli</taxon>
        <taxon>Bacillales</taxon>
        <taxon>Bacillaceae</taxon>
        <taxon>Salirhabdus</taxon>
    </lineage>
</organism>
<gene>
    <name evidence="4" type="ORF">HNQ94_003592</name>
</gene>
<keyword evidence="1" id="KW-0732">Signal</keyword>
<dbReference type="GO" id="GO:0004519">
    <property type="term" value="F:endonuclease activity"/>
    <property type="evidence" value="ECO:0007669"/>
    <property type="project" value="UniProtKB-KW"/>
</dbReference>
<dbReference type="RefSeq" id="WP_174497572.1">
    <property type="nucleotide sequence ID" value="NZ_CADDWK010000016.1"/>
</dbReference>
<dbReference type="Pfam" id="PF00932">
    <property type="entry name" value="LTD"/>
    <property type="match status" value="1"/>
</dbReference>
<dbReference type="CDD" id="cd04486">
    <property type="entry name" value="YhcR_OBF_like"/>
    <property type="match status" value="1"/>
</dbReference>
<feature type="signal peptide" evidence="1">
    <location>
        <begin position="1"/>
        <end position="33"/>
    </location>
</feature>
<dbReference type="InterPro" id="IPR036700">
    <property type="entry name" value="BOBF_sf"/>
</dbReference>
<dbReference type="PANTHER" id="PTHR42834:SF1">
    <property type="entry name" value="ENDONUCLEASE_EXONUCLEASE_PHOSPHATASE FAMILY PROTEIN (AFU_ORTHOLOGUE AFUA_3G09210)"/>
    <property type="match status" value="1"/>
</dbReference>
<evidence type="ECO:0000256" key="1">
    <source>
        <dbReference type="SAM" id="SignalP"/>
    </source>
</evidence>
<reference evidence="4 5" key="1">
    <citation type="submission" date="2020-08" db="EMBL/GenBank/DDBJ databases">
        <title>Genomic Encyclopedia of Type Strains, Phase IV (KMG-IV): sequencing the most valuable type-strain genomes for metagenomic binning, comparative biology and taxonomic classification.</title>
        <authorList>
            <person name="Goeker M."/>
        </authorList>
    </citation>
    <scope>NUCLEOTIDE SEQUENCE [LARGE SCALE GENOMIC DNA]</scope>
    <source>
        <strain evidence="4 5">DSM 19612</strain>
    </source>
</reference>
<dbReference type="SMART" id="SM00318">
    <property type="entry name" value="SNc"/>
    <property type="match status" value="1"/>
</dbReference>
<dbReference type="PROSITE" id="PS51841">
    <property type="entry name" value="LTD"/>
    <property type="match status" value="1"/>
</dbReference>
<dbReference type="InterPro" id="IPR035437">
    <property type="entry name" value="SNase_OB-fold_sf"/>
</dbReference>
<dbReference type="SUPFAM" id="SSF50199">
    <property type="entry name" value="Staphylococcal nuclease"/>
    <property type="match status" value="1"/>
</dbReference>
<dbReference type="Pfam" id="PF00565">
    <property type="entry name" value="SNase"/>
    <property type="match status" value="1"/>
</dbReference>
<dbReference type="PANTHER" id="PTHR42834">
    <property type="entry name" value="ENDONUCLEASE/EXONUCLEASE/PHOSPHATASE FAMILY PROTEIN (AFU_ORTHOLOGUE AFUA_3G09210)"/>
    <property type="match status" value="1"/>
</dbReference>
<feature type="chain" id="PRO_5033067007" evidence="1">
    <location>
        <begin position="34"/>
        <end position="880"/>
    </location>
</feature>
<dbReference type="SUPFAM" id="SSF101756">
    <property type="entry name" value="Hypothetical protein YgiW"/>
    <property type="match status" value="1"/>
</dbReference>
<dbReference type="Proteomes" id="UP000581688">
    <property type="component" value="Unassembled WGS sequence"/>
</dbReference>
<accession>A0A841QA33</accession>
<dbReference type="PROSITE" id="PS50830">
    <property type="entry name" value="TNASE_3"/>
    <property type="match status" value="1"/>
</dbReference>
<keyword evidence="4" id="KW-0378">Hydrolase</keyword>
<dbReference type="Gene3D" id="2.40.50.90">
    <property type="match status" value="1"/>
</dbReference>
<name>A0A841QA33_9BACI</name>
<proteinExistence type="predicted"/>